<dbReference type="Proteomes" id="UP000622687">
    <property type="component" value="Unassembled WGS sequence"/>
</dbReference>
<dbReference type="EMBL" id="JAEEGB010000014">
    <property type="protein sequence ID" value="MBI6873668.1"/>
    <property type="molecule type" value="Genomic_DNA"/>
</dbReference>
<evidence type="ECO:0000313" key="4">
    <source>
        <dbReference type="Proteomes" id="UP000622687"/>
    </source>
</evidence>
<gene>
    <name evidence="3" type="ORF">I6U51_13255</name>
</gene>
<dbReference type="InterPro" id="IPR016747">
    <property type="entry name" value="Phosphotransbutyrylase"/>
</dbReference>
<evidence type="ECO:0000256" key="1">
    <source>
        <dbReference type="SAM" id="Phobius"/>
    </source>
</evidence>
<evidence type="ECO:0000259" key="2">
    <source>
        <dbReference type="Pfam" id="PF04892"/>
    </source>
</evidence>
<organism evidence="3 4">
    <name type="scientific">Clostridium aciditolerans</name>
    <dbReference type="NCBI Taxonomy" id="339861"/>
    <lineage>
        <taxon>Bacteria</taxon>
        <taxon>Bacillati</taxon>
        <taxon>Bacillota</taxon>
        <taxon>Clostridia</taxon>
        <taxon>Eubacteriales</taxon>
        <taxon>Clostridiaceae</taxon>
        <taxon>Clostridium</taxon>
    </lineage>
</organism>
<name>A0A934HZM4_9CLOT</name>
<evidence type="ECO:0000313" key="3">
    <source>
        <dbReference type="EMBL" id="MBI6873668.1"/>
    </source>
</evidence>
<keyword evidence="1" id="KW-0812">Transmembrane</keyword>
<comment type="caution">
    <text evidence="3">The sequence shown here is derived from an EMBL/GenBank/DDBJ whole genome shotgun (WGS) entry which is preliminary data.</text>
</comment>
<dbReference type="NCBIfam" id="NF037970">
    <property type="entry name" value="vanZ_1"/>
    <property type="match status" value="1"/>
</dbReference>
<sequence>MKKVLLVILCIFWMGFIFYNSSNIGEVSEERSHRVLNDIKNKYHQVKKEEKIVVNNSKISNEKPVQSNIVDNESLNKREENLNIILRKNAHAFEYLVLAMIVTAALFSFNIKGKSALIYIMFVCLFYAVTDEFHQVFVPGRASLVSDVLIDFAGSLIGMLIYYLSYYKFFKRNQVY</sequence>
<feature type="transmembrane region" description="Helical" evidence="1">
    <location>
        <begin position="92"/>
        <end position="109"/>
    </location>
</feature>
<dbReference type="Pfam" id="PF04892">
    <property type="entry name" value="VanZ"/>
    <property type="match status" value="1"/>
</dbReference>
<feature type="transmembrane region" description="Helical" evidence="1">
    <location>
        <begin position="116"/>
        <end position="138"/>
    </location>
</feature>
<reference evidence="3" key="1">
    <citation type="submission" date="2020-12" db="EMBL/GenBank/DDBJ databases">
        <title>Clostridium thailandense sp. nov., a novel acetogenic bacterium isolated from peat land soil in Thailand.</title>
        <authorList>
            <person name="Chaikitkaew S."/>
            <person name="Birkeland N.K."/>
        </authorList>
    </citation>
    <scope>NUCLEOTIDE SEQUENCE</scope>
    <source>
        <strain evidence="3">DSM 17425</strain>
    </source>
</reference>
<feature type="domain" description="VanZ-like" evidence="2">
    <location>
        <begin position="7"/>
        <end position="164"/>
    </location>
</feature>
<dbReference type="AlphaFoldDB" id="A0A934HZM4"/>
<feature type="transmembrane region" description="Helical" evidence="1">
    <location>
        <begin position="144"/>
        <end position="164"/>
    </location>
</feature>
<protein>
    <submittedName>
        <fullName evidence="3">VanZ family protein</fullName>
    </submittedName>
</protein>
<keyword evidence="4" id="KW-1185">Reference proteome</keyword>
<accession>A0A934HZM4</accession>
<keyword evidence="1" id="KW-0472">Membrane</keyword>
<keyword evidence="1" id="KW-1133">Transmembrane helix</keyword>
<dbReference type="RefSeq" id="WP_211143091.1">
    <property type="nucleotide sequence ID" value="NZ_JAEEGB010000014.1"/>
</dbReference>
<proteinExistence type="predicted"/>
<dbReference type="InterPro" id="IPR006976">
    <property type="entry name" value="VanZ-like"/>
</dbReference>
<dbReference type="PIRSF" id="PIRSF019083">
    <property type="entry name" value="UCP019083_VanZ"/>
    <property type="match status" value="1"/>
</dbReference>